<feature type="domain" description="Rab-GAP TBC" evidence="1">
    <location>
        <begin position="1"/>
        <end position="121"/>
    </location>
</feature>
<dbReference type="InterPro" id="IPR035969">
    <property type="entry name" value="Rab-GAP_TBC_sf"/>
</dbReference>
<dbReference type="Gene3D" id="1.10.472.80">
    <property type="entry name" value="Ypt/Rab-GAP domain of gyp1p, domain 3"/>
    <property type="match status" value="1"/>
</dbReference>
<dbReference type="EMBL" id="ASPP01029271">
    <property type="protein sequence ID" value="ETO04511.1"/>
    <property type="molecule type" value="Genomic_DNA"/>
</dbReference>
<feature type="non-terminal residue" evidence="2">
    <location>
        <position position="1"/>
    </location>
</feature>
<gene>
    <name evidence="2" type="ORF">RFI_32886</name>
</gene>
<dbReference type="InterPro" id="IPR000195">
    <property type="entry name" value="Rab-GAP-TBC_dom"/>
</dbReference>
<name>X6LT13_RETFI</name>
<dbReference type="SMART" id="SM00164">
    <property type="entry name" value="TBC"/>
    <property type="match status" value="1"/>
</dbReference>
<dbReference type="InterPro" id="IPR050302">
    <property type="entry name" value="Rab_GAP_TBC_domain"/>
</dbReference>
<dbReference type="SUPFAM" id="SSF47923">
    <property type="entry name" value="Ypt/Rab-GAP domain of gyp1p"/>
    <property type="match status" value="2"/>
</dbReference>
<dbReference type="OrthoDB" id="294251at2759"/>
<evidence type="ECO:0000259" key="1">
    <source>
        <dbReference type="PROSITE" id="PS50086"/>
    </source>
</evidence>
<evidence type="ECO:0000313" key="2">
    <source>
        <dbReference type="EMBL" id="ETO04511.1"/>
    </source>
</evidence>
<dbReference type="PANTHER" id="PTHR47219:SF9">
    <property type="entry name" value="GTPASE ACTIVATING PROTEIN AND CENTROSOME-ASSOCIATED, ISOFORM B"/>
    <property type="match status" value="1"/>
</dbReference>
<comment type="caution">
    <text evidence="2">The sequence shown here is derived from an EMBL/GenBank/DDBJ whole genome shotgun (WGS) entry which is preliminary data.</text>
</comment>
<dbReference type="GO" id="GO:0005096">
    <property type="term" value="F:GTPase activator activity"/>
    <property type="evidence" value="ECO:0007669"/>
    <property type="project" value="TreeGrafter"/>
</dbReference>
<dbReference type="AlphaFoldDB" id="X6LT13"/>
<dbReference type="PROSITE" id="PS50086">
    <property type="entry name" value="TBC_RABGAP"/>
    <property type="match status" value="1"/>
</dbReference>
<dbReference type="Proteomes" id="UP000023152">
    <property type="component" value="Unassembled WGS sequence"/>
</dbReference>
<sequence>AFSLHRENIGYCQGMQSIAALMLMYMTEEETFWVLVSLADDPTYAMDLLWQPLMPGIPLRFYQLERLVRMKMPKLAKHMEAEGANHPATYQATQWFVTGFLATSMGFECLMRVWDIYLSEGLKTLFRFGLGLLKYYEIQLLKSDFEEMIQIFQEGPATLDVEEYIDLCLNKIKITHAELTTLERQYNRNKNKLSVH</sequence>
<evidence type="ECO:0000313" key="3">
    <source>
        <dbReference type="Proteomes" id="UP000023152"/>
    </source>
</evidence>
<dbReference type="Gene3D" id="1.10.8.270">
    <property type="entry name" value="putative rabgap domain of human tbc1 domain family member 14 like domains"/>
    <property type="match status" value="1"/>
</dbReference>
<organism evidence="2 3">
    <name type="scientific">Reticulomyxa filosa</name>
    <dbReference type="NCBI Taxonomy" id="46433"/>
    <lineage>
        <taxon>Eukaryota</taxon>
        <taxon>Sar</taxon>
        <taxon>Rhizaria</taxon>
        <taxon>Retaria</taxon>
        <taxon>Foraminifera</taxon>
        <taxon>Monothalamids</taxon>
        <taxon>Reticulomyxidae</taxon>
        <taxon>Reticulomyxa</taxon>
    </lineage>
</organism>
<dbReference type="Pfam" id="PF00566">
    <property type="entry name" value="RabGAP-TBC"/>
    <property type="match status" value="1"/>
</dbReference>
<accession>X6LT13</accession>
<dbReference type="OMA" id="SIVIRIW"/>
<protein>
    <submittedName>
        <fullName evidence="2">TBC domain-containing protein</fullName>
    </submittedName>
</protein>
<dbReference type="GO" id="GO:0031267">
    <property type="term" value="F:small GTPase binding"/>
    <property type="evidence" value="ECO:0007669"/>
    <property type="project" value="TreeGrafter"/>
</dbReference>
<keyword evidence="3" id="KW-1185">Reference proteome</keyword>
<reference evidence="2 3" key="1">
    <citation type="journal article" date="2013" name="Curr. Biol.">
        <title>The Genome of the Foraminiferan Reticulomyxa filosa.</title>
        <authorList>
            <person name="Glockner G."/>
            <person name="Hulsmann N."/>
            <person name="Schleicher M."/>
            <person name="Noegel A.A."/>
            <person name="Eichinger L."/>
            <person name="Gallinger C."/>
            <person name="Pawlowski J."/>
            <person name="Sierra R."/>
            <person name="Euteneuer U."/>
            <person name="Pillet L."/>
            <person name="Moustafa A."/>
            <person name="Platzer M."/>
            <person name="Groth M."/>
            <person name="Szafranski K."/>
            <person name="Schliwa M."/>
        </authorList>
    </citation>
    <scope>NUCLEOTIDE SEQUENCE [LARGE SCALE GENOMIC DNA]</scope>
</reference>
<dbReference type="PANTHER" id="PTHR47219">
    <property type="entry name" value="RAB GTPASE-ACTIVATING PROTEIN 1-LIKE"/>
    <property type="match status" value="1"/>
</dbReference>
<proteinExistence type="predicted"/>